<dbReference type="EMBL" id="JBCLUF010000039">
    <property type="protein sequence ID" value="MEY8663011.1"/>
    <property type="molecule type" value="Genomic_DNA"/>
</dbReference>
<keyword evidence="1" id="KW-1133">Transmembrane helix</keyword>
<evidence type="ECO:0000256" key="1">
    <source>
        <dbReference type="SAM" id="Phobius"/>
    </source>
</evidence>
<reference evidence="2 3" key="1">
    <citation type="submission" date="2024-03" db="EMBL/GenBank/DDBJ databases">
        <title>Mouse gut bacterial collection (mGBC) of GemPharmatech.</title>
        <authorList>
            <person name="He Y."/>
            <person name="Dong L."/>
            <person name="Wu D."/>
            <person name="Gao X."/>
            <person name="Lin Z."/>
        </authorList>
    </citation>
    <scope>NUCLEOTIDE SEQUENCE [LARGE SCALE GENOMIC DNA]</scope>
    <source>
        <strain evidence="2 3">15-30</strain>
    </source>
</reference>
<feature type="transmembrane region" description="Helical" evidence="1">
    <location>
        <begin position="7"/>
        <end position="30"/>
    </location>
</feature>
<name>A0ABV4DRB0_9LACO</name>
<dbReference type="Proteomes" id="UP001565236">
    <property type="component" value="Unassembled WGS sequence"/>
</dbReference>
<evidence type="ECO:0000313" key="2">
    <source>
        <dbReference type="EMBL" id="MEY8663011.1"/>
    </source>
</evidence>
<organism evidence="2 3">
    <name type="scientific">Ligilactobacillus faecis</name>
    <dbReference type="NCBI Taxonomy" id="762833"/>
    <lineage>
        <taxon>Bacteria</taxon>
        <taxon>Bacillati</taxon>
        <taxon>Bacillota</taxon>
        <taxon>Bacilli</taxon>
        <taxon>Lactobacillales</taxon>
        <taxon>Lactobacillaceae</taxon>
        <taxon>Ligilactobacillus</taxon>
    </lineage>
</organism>
<feature type="transmembrane region" description="Helical" evidence="1">
    <location>
        <begin position="36"/>
        <end position="57"/>
    </location>
</feature>
<accession>A0ABV4DRB0</accession>
<protein>
    <submittedName>
        <fullName evidence="2">Uncharacterized protein</fullName>
    </submittedName>
</protein>
<keyword evidence="1" id="KW-0812">Transmembrane</keyword>
<sequence length="58" mass="7109">MHKRNYIEMAVILIGIYIYCVETLVTPLFISQDFWVKFMLVLLIMVMVFDILMMIYWR</sequence>
<keyword evidence="1" id="KW-0472">Membrane</keyword>
<gene>
    <name evidence="2" type="ORF">AALT52_08945</name>
</gene>
<comment type="caution">
    <text evidence="2">The sequence shown here is derived from an EMBL/GenBank/DDBJ whole genome shotgun (WGS) entry which is preliminary data.</text>
</comment>
<evidence type="ECO:0000313" key="3">
    <source>
        <dbReference type="Proteomes" id="UP001565236"/>
    </source>
</evidence>
<keyword evidence="3" id="KW-1185">Reference proteome</keyword>
<proteinExistence type="predicted"/>
<dbReference type="RefSeq" id="WP_280606678.1">
    <property type="nucleotide sequence ID" value="NZ_CP123639.1"/>
</dbReference>